<dbReference type="AlphaFoldDB" id="A0AAN9IUN3"/>
<accession>A0AAN9IUN3</accession>
<organism evidence="2 3">
    <name type="scientific">Clitoria ternatea</name>
    <name type="common">Butterfly pea</name>
    <dbReference type="NCBI Taxonomy" id="43366"/>
    <lineage>
        <taxon>Eukaryota</taxon>
        <taxon>Viridiplantae</taxon>
        <taxon>Streptophyta</taxon>
        <taxon>Embryophyta</taxon>
        <taxon>Tracheophyta</taxon>
        <taxon>Spermatophyta</taxon>
        <taxon>Magnoliopsida</taxon>
        <taxon>eudicotyledons</taxon>
        <taxon>Gunneridae</taxon>
        <taxon>Pentapetalae</taxon>
        <taxon>rosids</taxon>
        <taxon>fabids</taxon>
        <taxon>Fabales</taxon>
        <taxon>Fabaceae</taxon>
        <taxon>Papilionoideae</taxon>
        <taxon>50 kb inversion clade</taxon>
        <taxon>NPAAA clade</taxon>
        <taxon>indigoferoid/millettioid clade</taxon>
        <taxon>Phaseoleae</taxon>
        <taxon>Clitoria</taxon>
    </lineage>
</organism>
<reference evidence="2 3" key="1">
    <citation type="submission" date="2024-01" db="EMBL/GenBank/DDBJ databases">
        <title>The genomes of 5 underutilized Papilionoideae crops provide insights into root nodulation and disease resistance.</title>
        <authorList>
            <person name="Yuan L."/>
        </authorList>
    </citation>
    <scope>NUCLEOTIDE SEQUENCE [LARGE SCALE GENOMIC DNA]</scope>
    <source>
        <strain evidence="2">LY-2023</strain>
        <tissue evidence="2">Leaf</tissue>
    </source>
</reference>
<comment type="caution">
    <text evidence="2">The sequence shown here is derived from an EMBL/GenBank/DDBJ whole genome shotgun (WGS) entry which is preliminary data.</text>
</comment>
<protein>
    <submittedName>
        <fullName evidence="2">Uncharacterized protein</fullName>
    </submittedName>
</protein>
<evidence type="ECO:0000313" key="2">
    <source>
        <dbReference type="EMBL" id="KAK7286486.1"/>
    </source>
</evidence>
<feature type="region of interest" description="Disordered" evidence="1">
    <location>
        <begin position="1"/>
        <end position="23"/>
    </location>
</feature>
<name>A0AAN9IUN3_CLITE</name>
<sequence>MMDSPTNTDLIPSPKPPDNGVPGGQFYDEYNAKRPLISVWNIREAMSKDGQCAVKKIIDQNCPHVLVLLEAHIRRLWRRWVYEEMSILEVAGFAGGLWVLKNMKCTLSMQVLDHSNQVITMSIGNGSLAWTVSWVYASPRPIEWERL</sequence>
<feature type="compositionally biased region" description="Polar residues" evidence="1">
    <location>
        <begin position="1"/>
        <end position="10"/>
    </location>
</feature>
<proteinExistence type="predicted"/>
<dbReference type="EMBL" id="JAYKXN010000005">
    <property type="protein sequence ID" value="KAK7286486.1"/>
    <property type="molecule type" value="Genomic_DNA"/>
</dbReference>
<evidence type="ECO:0000313" key="3">
    <source>
        <dbReference type="Proteomes" id="UP001359559"/>
    </source>
</evidence>
<evidence type="ECO:0000256" key="1">
    <source>
        <dbReference type="SAM" id="MobiDB-lite"/>
    </source>
</evidence>
<keyword evidence="3" id="KW-1185">Reference proteome</keyword>
<gene>
    <name evidence="2" type="ORF">RJT34_21507</name>
</gene>
<dbReference type="Proteomes" id="UP001359559">
    <property type="component" value="Unassembled WGS sequence"/>
</dbReference>